<dbReference type="HAMAP" id="MF_01478">
    <property type="entry name" value="Ribosomal_L12_arch"/>
    <property type="match status" value="1"/>
</dbReference>
<proteinExistence type="inferred from homology"/>
<dbReference type="FunFam" id="1.10.10.1410:FF:000001">
    <property type="entry name" value="60S acidic ribosomal protein P1"/>
    <property type="match status" value="1"/>
</dbReference>
<dbReference type="GO" id="GO:0046872">
    <property type="term" value="F:metal ion binding"/>
    <property type="evidence" value="ECO:0007669"/>
    <property type="project" value="UniProtKB-KW"/>
</dbReference>
<dbReference type="GO" id="GO:0022625">
    <property type="term" value="C:cytosolic large ribosomal subunit"/>
    <property type="evidence" value="ECO:0007669"/>
    <property type="project" value="TreeGrafter"/>
</dbReference>
<dbReference type="PANTHER" id="PTHR45696:SF10">
    <property type="entry name" value="LARGE RIBOSOMAL SUBUNIT PROTEIN P1"/>
    <property type="match status" value="1"/>
</dbReference>
<keyword evidence="6" id="KW-0687">Ribonucleoprotein</keyword>
<protein>
    <recommendedName>
        <fullName evidence="7">Large ribosomal subunit protein P1</fullName>
    </recommendedName>
    <alternativeName>
        <fullName evidence="8">60S acidic ribosomal protein P1</fullName>
    </alternativeName>
</protein>
<evidence type="ECO:0000256" key="7">
    <source>
        <dbReference type="ARBA" id="ARBA00041116"/>
    </source>
</evidence>
<comment type="function">
    <text evidence="1">Plays an important role in the elongation step of protein synthesis.</text>
</comment>
<dbReference type="Gene3D" id="1.10.10.1410">
    <property type="match status" value="1"/>
</dbReference>
<feature type="region of interest" description="Disordered" evidence="11">
    <location>
        <begin position="340"/>
        <end position="384"/>
    </location>
</feature>
<feature type="compositionally biased region" description="Basic and acidic residues" evidence="11">
    <location>
        <begin position="198"/>
        <end position="208"/>
    </location>
</feature>
<dbReference type="InterPro" id="IPR006689">
    <property type="entry name" value="Small_GTPase_ARF/SAR"/>
</dbReference>
<dbReference type="InterPro" id="IPR027534">
    <property type="entry name" value="Ribosomal_P1/P2"/>
</dbReference>
<keyword evidence="10" id="KW-0479">Metal-binding</keyword>
<dbReference type="GO" id="GO:0003735">
    <property type="term" value="F:structural constituent of ribosome"/>
    <property type="evidence" value="ECO:0007669"/>
    <property type="project" value="InterPro"/>
</dbReference>
<feature type="compositionally biased region" description="Basic and acidic residues" evidence="11">
    <location>
        <begin position="215"/>
        <end position="226"/>
    </location>
</feature>
<dbReference type="SMART" id="SM00178">
    <property type="entry name" value="SAR"/>
    <property type="match status" value="1"/>
</dbReference>
<feature type="binding site" evidence="9">
    <location>
        <begin position="32"/>
        <end position="39"/>
    </location>
    <ligand>
        <name>GTP</name>
        <dbReference type="ChEBI" id="CHEBI:37565"/>
    </ligand>
</feature>
<feature type="region of interest" description="Disordered" evidence="11">
    <location>
        <begin position="198"/>
        <end position="253"/>
    </location>
</feature>
<dbReference type="GO" id="GO:0002181">
    <property type="term" value="P:cytoplasmic translation"/>
    <property type="evidence" value="ECO:0007669"/>
    <property type="project" value="TreeGrafter"/>
</dbReference>
<evidence type="ECO:0000256" key="1">
    <source>
        <dbReference type="ARBA" id="ARBA00003362"/>
    </source>
</evidence>
<keyword evidence="5 9" id="KW-0342">GTP-binding</keyword>
<keyword evidence="4" id="KW-0689">Ribosomal protein</keyword>
<organism evidence="12 13">
    <name type="scientific">Bursaphelenchus xylophilus</name>
    <name type="common">Pinewood nematode worm</name>
    <name type="synonym">Aphelenchoides xylophilus</name>
    <dbReference type="NCBI Taxonomy" id="6326"/>
    <lineage>
        <taxon>Eukaryota</taxon>
        <taxon>Metazoa</taxon>
        <taxon>Ecdysozoa</taxon>
        <taxon>Nematoda</taxon>
        <taxon>Chromadorea</taxon>
        <taxon>Rhabditida</taxon>
        <taxon>Tylenchina</taxon>
        <taxon>Tylenchomorpha</taxon>
        <taxon>Aphelenchoidea</taxon>
        <taxon>Aphelenchoididae</taxon>
        <taxon>Bursaphelenchus</taxon>
    </lineage>
</organism>
<reference evidence="13" key="1">
    <citation type="submission" date="2016-11" db="UniProtKB">
        <authorList>
            <consortium name="WormBaseParasite"/>
        </authorList>
    </citation>
    <scope>IDENTIFICATION</scope>
</reference>
<dbReference type="Pfam" id="PF00025">
    <property type="entry name" value="Arf"/>
    <property type="match status" value="1"/>
</dbReference>
<evidence type="ECO:0000256" key="11">
    <source>
        <dbReference type="SAM" id="MobiDB-lite"/>
    </source>
</evidence>
<dbReference type="GO" id="GO:0030295">
    <property type="term" value="F:protein kinase activator activity"/>
    <property type="evidence" value="ECO:0007669"/>
    <property type="project" value="TreeGrafter"/>
</dbReference>
<feature type="binding site" evidence="10">
    <location>
        <position position="56"/>
    </location>
    <ligand>
        <name>Mg(2+)</name>
        <dbReference type="ChEBI" id="CHEBI:18420"/>
    </ligand>
</feature>
<evidence type="ECO:0000313" key="12">
    <source>
        <dbReference type="Proteomes" id="UP000095284"/>
    </source>
</evidence>
<dbReference type="AlphaFoldDB" id="A0A1I7S124"/>
<dbReference type="PANTHER" id="PTHR45696">
    <property type="entry name" value="60S ACIDIC RIBOSOMAL PROTEIN P1"/>
    <property type="match status" value="1"/>
</dbReference>
<dbReference type="GO" id="GO:0003924">
    <property type="term" value="F:GTPase activity"/>
    <property type="evidence" value="ECO:0007669"/>
    <property type="project" value="InterPro"/>
</dbReference>
<dbReference type="Proteomes" id="UP000095284">
    <property type="component" value="Unplaced"/>
</dbReference>
<comment type="similarity">
    <text evidence="2">Belongs to the eukaryotic ribosomal protein P1/P2 family.</text>
</comment>
<evidence type="ECO:0000256" key="10">
    <source>
        <dbReference type="PIRSR" id="PIRSR606689-2"/>
    </source>
</evidence>
<dbReference type="GO" id="GO:0006414">
    <property type="term" value="P:translational elongation"/>
    <property type="evidence" value="ECO:0007669"/>
    <property type="project" value="InterPro"/>
</dbReference>
<dbReference type="WBParaSite" id="BXY_0669900.1">
    <property type="protein sequence ID" value="BXY_0669900.1"/>
    <property type="gene ID" value="BXY_0669900"/>
</dbReference>
<evidence type="ECO:0000256" key="4">
    <source>
        <dbReference type="ARBA" id="ARBA00022980"/>
    </source>
</evidence>
<dbReference type="InterPro" id="IPR027417">
    <property type="entry name" value="P-loop_NTPase"/>
</dbReference>
<feature type="region of interest" description="Disordered" evidence="11">
    <location>
        <begin position="126"/>
        <end position="147"/>
    </location>
</feature>
<evidence type="ECO:0000256" key="9">
    <source>
        <dbReference type="PIRSR" id="PIRSR606689-1"/>
    </source>
</evidence>
<feature type="compositionally biased region" description="Polar residues" evidence="11">
    <location>
        <begin position="227"/>
        <end position="253"/>
    </location>
</feature>
<dbReference type="CDD" id="cd05831">
    <property type="entry name" value="Ribosomal_P1"/>
    <property type="match status" value="1"/>
</dbReference>
<dbReference type="PROSITE" id="PS51417">
    <property type="entry name" value="ARF"/>
    <property type="match status" value="1"/>
</dbReference>
<keyword evidence="10" id="KW-0460">Magnesium</keyword>
<evidence type="ECO:0000256" key="5">
    <source>
        <dbReference type="ARBA" id="ARBA00023134"/>
    </source>
</evidence>
<dbReference type="InterPro" id="IPR038716">
    <property type="entry name" value="P1/P2_N_sf"/>
</dbReference>
<feature type="compositionally biased region" description="Basic and acidic residues" evidence="11">
    <location>
        <begin position="355"/>
        <end position="369"/>
    </location>
</feature>
<dbReference type="eggNOG" id="KOG1762">
    <property type="taxonomic scope" value="Eukaryota"/>
</dbReference>
<feature type="binding site" evidence="9">
    <location>
        <position position="78"/>
    </location>
    <ligand>
        <name>GTP</name>
        <dbReference type="ChEBI" id="CHEBI:37565"/>
    </ligand>
</feature>
<evidence type="ECO:0000313" key="13">
    <source>
        <dbReference type="WBParaSite" id="BXY_0669900.1"/>
    </source>
</evidence>
<dbReference type="SUPFAM" id="SSF52540">
    <property type="entry name" value="P-loop containing nucleoside triphosphate hydrolases"/>
    <property type="match status" value="1"/>
</dbReference>
<dbReference type="Pfam" id="PF00428">
    <property type="entry name" value="Ribosomal_60s"/>
    <property type="match status" value="1"/>
</dbReference>
<dbReference type="GO" id="GO:0043021">
    <property type="term" value="F:ribonucleoprotein complex binding"/>
    <property type="evidence" value="ECO:0007669"/>
    <property type="project" value="TreeGrafter"/>
</dbReference>
<name>A0A1I7S124_BURXY</name>
<evidence type="ECO:0000256" key="8">
    <source>
        <dbReference type="ARBA" id="ARBA00042918"/>
    </source>
</evidence>
<dbReference type="GO" id="GO:0005525">
    <property type="term" value="F:GTP binding"/>
    <property type="evidence" value="ECO:0007669"/>
    <property type="project" value="UniProtKB-KW"/>
</dbReference>
<dbReference type="SMART" id="SM00177">
    <property type="entry name" value="ARF"/>
    <property type="match status" value="1"/>
</dbReference>
<feature type="binding site" evidence="10">
    <location>
        <position position="39"/>
    </location>
    <ligand>
        <name>Mg(2+)</name>
        <dbReference type="ChEBI" id="CHEBI:18420"/>
    </ligand>
</feature>
<evidence type="ECO:0000256" key="2">
    <source>
        <dbReference type="ARBA" id="ARBA00005436"/>
    </source>
</evidence>
<keyword evidence="3 9" id="KW-0547">Nucleotide-binding</keyword>
<evidence type="ECO:0000256" key="3">
    <source>
        <dbReference type="ARBA" id="ARBA00022741"/>
    </source>
</evidence>
<evidence type="ECO:0000256" key="6">
    <source>
        <dbReference type="ARBA" id="ARBA00023274"/>
    </source>
</evidence>
<feature type="compositionally biased region" description="Low complexity" evidence="11">
    <location>
        <begin position="340"/>
        <end position="354"/>
    </location>
</feature>
<dbReference type="Gene3D" id="3.40.50.300">
    <property type="entry name" value="P-loop containing nucleotide triphosphate hydrolases"/>
    <property type="match status" value="1"/>
</dbReference>
<accession>A0A1I7S124</accession>
<sequence>MGNCVGGFSRRTENLPFRRKKPKKTITIAFLGLDGAGKTTILKALQNEDASSVHSTMGFSRGEFAIRKSPIVAFDLGGAPRIRDIWKIYYAEIFAVVYVVDSSAQSRMQENKEVLRTMRGHRQLMQHAEDRPGPSTAPPESVEPTTNRDTLTIDRSEHSQPNGSIPTEVLDVQNLVSVVPPKKSRILEENLTKNEEISTKIEKGRVNEAFEEEKMEPKEDRRESRATKSSSGRETAERNSQNHSVKNFKSKTQVPHQRLRLLQQLASINFKKEMASTQELAIIYSALILQDEGIAISADKLQKLVAAAGVQIEPFWPGLYAKALEGVDVNELISNISSGAGSAPAAAAPAGAAPAEEKKDEGKKKKEEVKEESEEEDMGFGLFD</sequence>
<dbReference type="PRINTS" id="PR00328">
    <property type="entry name" value="SAR1GTPBP"/>
</dbReference>